<reference evidence="4 5" key="1">
    <citation type="submission" date="2018-07" db="EMBL/GenBank/DDBJ databases">
        <title>Genomic Encyclopedia of Type Strains, Phase III (KMG-III): the genomes of soil and plant-associated and newly described type strains.</title>
        <authorList>
            <person name="Whitman W."/>
        </authorList>
    </citation>
    <scope>NUCLEOTIDE SEQUENCE [LARGE SCALE GENOMIC DNA]</scope>
    <source>
        <strain evidence="4 5">CECT 7506</strain>
    </source>
</reference>
<protein>
    <submittedName>
        <fullName evidence="4">Uncharacterized protein DUF4111</fullName>
    </submittedName>
</protein>
<dbReference type="InterPro" id="IPR025184">
    <property type="entry name" value="AadA_C"/>
</dbReference>
<feature type="domain" description="Adenylyltransferase AadA C-terminal" evidence="3">
    <location>
        <begin position="190"/>
        <end position="238"/>
    </location>
</feature>
<dbReference type="InterPro" id="IPR002934">
    <property type="entry name" value="Polymerase_NTP_transf_dom"/>
</dbReference>
<proteinExistence type="predicted"/>
<dbReference type="GO" id="GO:0016779">
    <property type="term" value="F:nucleotidyltransferase activity"/>
    <property type="evidence" value="ECO:0007669"/>
    <property type="project" value="InterPro"/>
</dbReference>
<evidence type="ECO:0000259" key="3">
    <source>
        <dbReference type="Pfam" id="PF13427"/>
    </source>
</evidence>
<evidence type="ECO:0000313" key="4">
    <source>
        <dbReference type="EMBL" id="RCW40570.1"/>
    </source>
</evidence>
<organism evidence="4 5">
    <name type="scientific">Paenibacillus prosopidis</name>
    <dbReference type="NCBI Taxonomy" id="630520"/>
    <lineage>
        <taxon>Bacteria</taxon>
        <taxon>Bacillati</taxon>
        <taxon>Bacillota</taxon>
        <taxon>Bacilli</taxon>
        <taxon>Bacillales</taxon>
        <taxon>Paenibacillaceae</taxon>
        <taxon>Paenibacillus</taxon>
    </lineage>
</organism>
<evidence type="ECO:0000259" key="2">
    <source>
        <dbReference type="Pfam" id="PF01909"/>
    </source>
</evidence>
<evidence type="ECO:0000313" key="5">
    <source>
        <dbReference type="Proteomes" id="UP000252415"/>
    </source>
</evidence>
<dbReference type="InterPro" id="IPR043519">
    <property type="entry name" value="NT_sf"/>
</dbReference>
<dbReference type="Pfam" id="PF13427">
    <property type="entry name" value="AadA_C"/>
    <property type="match status" value="1"/>
</dbReference>
<dbReference type="OrthoDB" id="1933376at2"/>
<dbReference type="CDD" id="cd05403">
    <property type="entry name" value="NT_KNTase_like"/>
    <property type="match status" value="1"/>
</dbReference>
<accession>A0A368VGU8</accession>
<dbReference type="Pfam" id="PF01909">
    <property type="entry name" value="NTP_transf_2"/>
    <property type="match status" value="1"/>
</dbReference>
<dbReference type="EMBL" id="QPJD01000032">
    <property type="protein sequence ID" value="RCW40570.1"/>
    <property type="molecule type" value="Genomic_DNA"/>
</dbReference>
<dbReference type="AlphaFoldDB" id="A0A368VGU8"/>
<sequence length="277" mass="31743">MLPALVQKTMYRLCSSLSTRSSNIESVYLYGSVALKDYIEGSSDIDFLAIVRKPPTQSDIQAILSAHEEVEVEIPNTDIMGAYILLDDLGKKPSEISSLLNYYNKQLHTNGEGADLNPITWWILKKHGIRMYGSELTFDYDIEINSLLGYVISNLNSYWVNWIDRLESKLSSVNLSDHINAERLDSAVEWCTLGMLRQLYTIKEHNITSKIGAGYYGIKELPEKWHGLIHEAISIKRLKPNHYYGSQIERLTDLVALLKFLHLEANRLFTIQMKMIR</sequence>
<name>A0A368VGU8_9BACL</name>
<dbReference type="SUPFAM" id="SSF81301">
    <property type="entry name" value="Nucleotidyltransferase"/>
    <property type="match status" value="1"/>
</dbReference>
<evidence type="ECO:0000256" key="1">
    <source>
        <dbReference type="ARBA" id="ARBA00022679"/>
    </source>
</evidence>
<dbReference type="Proteomes" id="UP000252415">
    <property type="component" value="Unassembled WGS sequence"/>
</dbReference>
<dbReference type="RefSeq" id="WP_114384186.1">
    <property type="nucleotide sequence ID" value="NZ_QPJD01000032.1"/>
</dbReference>
<keyword evidence="1" id="KW-0808">Transferase</keyword>
<keyword evidence="5" id="KW-1185">Reference proteome</keyword>
<dbReference type="Gene3D" id="3.30.460.10">
    <property type="entry name" value="Beta Polymerase, domain 2"/>
    <property type="match status" value="1"/>
</dbReference>
<gene>
    <name evidence="4" type="ORF">DFP97_1324</name>
</gene>
<feature type="domain" description="Polymerase nucleotidyl transferase" evidence="2">
    <location>
        <begin position="16"/>
        <end position="74"/>
    </location>
</feature>
<comment type="caution">
    <text evidence="4">The sequence shown here is derived from an EMBL/GenBank/DDBJ whole genome shotgun (WGS) entry which is preliminary data.</text>
</comment>